<dbReference type="EMBL" id="NCKV01026191">
    <property type="protein sequence ID" value="RWS19427.1"/>
    <property type="molecule type" value="Genomic_DNA"/>
</dbReference>
<protein>
    <submittedName>
        <fullName evidence="3">Aminopeptidase N-like protein</fullName>
    </submittedName>
</protein>
<dbReference type="GO" id="GO:0043171">
    <property type="term" value="P:peptide catabolic process"/>
    <property type="evidence" value="ECO:0007669"/>
    <property type="project" value="TreeGrafter"/>
</dbReference>
<keyword evidence="3" id="KW-0645">Protease</keyword>
<dbReference type="Pfam" id="PF11838">
    <property type="entry name" value="ERAP1_C"/>
    <property type="match status" value="1"/>
</dbReference>
<keyword evidence="3" id="KW-0031">Aminopeptidase</keyword>
<dbReference type="VEuPathDB" id="VectorBase:LDEU012613"/>
<evidence type="ECO:0000259" key="2">
    <source>
        <dbReference type="Pfam" id="PF11838"/>
    </source>
</evidence>
<evidence type="ECO:0000256" key="1">
    <source>
        <dbReference type="ARBA" id="ARBA00010136"/>
    </source>
</evidence>
<dbReference type="GO" id="GO:0070006">
    <property type="term" value="F:metalloaminopeptidase activity"/>
    <property type="evidence" value="ECO:0007669"/>
    <property type="project" value="TreeGrafter"/>
</dbReference>
<dbReference type="AlphaFoldDB" id="A0A443RVN0"/>
<evidence type="ECO:0000313" key="4">
    <source>
        <dbReference type="Proteomes" id="UP000288716"/>
    </source>
</evidence>
<evidence type="ECO:0000313" key="3">
    <source>
        <dbReference type="EMBL" id="RWS19427.1"/>
    </source>
</evidence>
<proteinExistence type="inferred from homology"/>
<feature type="non-terminal residue" evidence="3">
    <location>
        <position position="1"/>
    </location>
</feature>
<gene>
    <name evidence="3" type="ORF">B4U80_09203</name>
</gene>
<accession>A0A443RVN0</accession>
<keyword evidence="3" id="KW-0378">Hydrolase</keyword>
<dbReference type="Gene3D" id="1.25.50.20">
    <property type="match status" value="1"/>
</dbReference>
<dbReference type="PANTHER" id="PTHR11533:SF294">
    <property type="entry name" value="THYROTROPIN-RELEASING HORMONE-DEGRADING ECTOENZYME"/>
    <property type="match status" value="1"/>
</dbReference>
<dbReference type="Proteomes" id="UP000288716">
    <property type="component" value="Unassembled WGS sequence"/>
</dbReference>
<comment type="similarity">
    <text evidence="1">Belongs to the peptidase M1 family.</text>
</comment>
<dbReference type="InterPro" id="IPR050344">
    <property type="entry name" value="Peptidase_M1_aminopeptidases"/>
</dbReference>
<dbReference type="PANTHER" id="PTHR11533">
    <property type="entry name" value="PROTEASE M1 ZINC METALLOPROTEASE"/>
    <property type="match status" value="1"/>
</dbReference>
<feature type="domain" description="ERAP1-like C-terminal" evidence="2">
    <location>
        <begin position="1"/>
        <end position="110"/>
    </location>
</feature>
<feature type="non-terminal residue" evidence="3">
    <location>
        <position position="137"/>
    </location>
</feature>
<sequence>RQPWILNRYLDWAFNESSRIRKQDGSSVFRSVAGNNFGRDLAFSYLRDKWDAIVDYYGKSFFSFGNLVKGVSSSFNTKFELQQLRQFYSEKKGNLGSAERSFKQSVENTEANVEWMQRNYGEIQTWILKQSKNLKNR</sequence>
<keyword evidence="4" id="KW-1185">Reference proteome</keyword>
<organism evidence="3 4">
    <name type="scientific">Leptotrombidium deliense</name>
    <dbReference type="NCBI Taxonomy" id="299467"/>
    <lineage>
        <taxon>Eukaryota</taxon>
        <taxon>Metazoa</taxon>
        <taxon>Ecdysozoa</taxon>
        <taxon>Arthropoda</taxon>
        <taxon>Chelicerata</taxon>
        <taxon>Arachnida</taxon>
        <taxon>Acari</taxon>
        <taxon>Acariformes</taxon>
        <taxon>Trombidiformes</taxon>
        <taxon>Prostigmata</taxon>
        <taxon>Anystina</taxon>
        <taxon>Parasitengona</taxon>
        <taxon>Trombiculoidea</taxon>
        <taxon>Trombiculidae</taxon>
        <taxon>Leptotrombidium</taxon>
    </lineage>
</organism>
<dbReference type="GO" id="GO:0005615">
    <property type="term" value="C:extracellular space"/>
    <property type="evidence" value="ECO:0007669"/>
    <property type="project" value="TreeGrafter"/>
</dbReference>
<dbReference type="InterPro" id="IPR024571">
    <property type="entry name" value="ERAP1-like_C_dom"/>
</dbReference>
<dbReference type="OrthoDB" id="6750768at2759"/>
<dbReference type="GO" id="GO:0042277">
    <property type="term" value="F:peptide binding"/>
    <property type="evidence" value="ECO:0007669"/>
    <property type="project" value="TreeGrafter"/>
</dbReference>
<dbReference type="STRING" id="299467.A0A443RVN0"/>
<dbReference type="GO" id="GO:0006508">
    <property type="term" value="P:proteolysis"/>
    <property type="evidence" value="ECO:0007669"/>
    <property type="project" value="TreeGrafter"/>
</dbReference>
<dbReference type="GO" id="GO:0005737">
    <property type="term" value="C:cytoplasm"/>
    <property type="evidence" value="ECO:0007669"/>
    <property type="project" value="TreeGrafter"/>
</dbReference>
<reference evidence="3 4" key="1">
    <citation type="journal article" date="2018" name="Gigascience">
        <title>Genomes of trombidid mites reveal novel predicted allergens and laterally-transferred genes associated with secondary metabolism.</title>
        <authorList>
            <person name="Dong X."/>
            <person name="Chaisiri K."/>
            <person name="Xia D."/>
            <person name="Armstrong S.D."/>
            <person name="Fang Y."/>
            <person name="Donnelly M.J."/>
            <person name="Kadowaki T."/>
            <person name="McGarry J.W."/>
            <person name="Darby A.C."/>
            <person name="Makepeace B.L."/>
        </authorList>
    </citation>
    <scope>NUCLEOTIDE SEQUENCE [LARGE SCALE GENOMIC DNA]</scope>
    <source>
        <strain evidence="3">UoL-UT</strain>
    </source>
</reference>
<dbReference type="GO" id="GO:0008270">
    <property type="term" value="F:zinc ion binding"/>
    <property type="evidence" value="ECO:0007669"/>
    <property type="project" value="TreeGrafter"/>
</dbReference>
<comment type="caution">
    <text evidence="3">The sequence shown here is derived from an EMBL/GenBank/DDBJ whole genome shotgun (WGS) entry which is preliminary data.</text>
</comment>
<dbReference type="GO" id="GO:0016020">
    <property type="term" value="C:membrane"/>
    <property type="evidence" value="ECO:0007669"/>
    <property type="project" value="TreeGrafter"/>
</dbReference>
<name>A0A443RVN0_9ACAR</name>